<dbReference type="AlphaFoldDB" id="A0A518H9L1"/>
<reference evidence="1 2" key="1">
    <citation type="submission" date="2019-02" db="EMBL/GenBank/DDBJ databases">
        <title>Deep-cultivation of Planctomycetes and their phenomic and genomic characterization uncovers novel biology.</title>
        <authorList>
            <person name="Wiegand S."/>
            <person name="Jogler M."/>
            <person name="Boedeker C."/>
            <person name="Pinto D."/>
            <person name="Vollmers J."/>
            <person name="Rivas-Marin E."/>
            <person name="Kohn T."/>
            <person name="Peeters S.H."/>
            <person name="Heuer A."/>
            <person name="Rast P."/>
            <person name="Oberbeckmann S."/>
            <person name="Bunk B."/>
            <person name="Jeske O."/>
            <person name="Meyerdierks A."/>
            <person name="Storesund J.E."/>
            <person name="Kallscheuer N."/>
            <person name="Luecker S."/>
            <person name="Lage O.M."/>
            <person name="Pohl T."/>
            <person name="Merkel B.J."/>
            <person name="Hornburger P."/>
            <person name="Mueller R.-W."/>
            <person name="Bruemmer F."/>
            <person name="Labrenz M."/>
            <person name="Spormann A.M."/>
            <person name="Op den Camp H."/>
            <person name="Overmann J."/>
            <person name="Amann R."/>
            <person name="Jetten M.S.M."/>
            <person name="Mascher T."/>
            <person name="Medema M.H."/>
            <person name="Devos D.P."/>
            <person name="Kaster A.-K."/>
            <person name="Ovreas L."/>
            <person name="Rohde M."/>
            <person name="Galperin M.Y."/>
            <person name="Jogler C."/>
        </authorList>
    </citation>
    <scope>NUCLEOTIDE SEQUENCE [LARGE SCALE GENOMIC DNA]</scope>
    <source>
        <strain evidence="1 2">ElP</strain>
    </source>
</reference>
<keyword evidence="2" id="KW-1185">Reference proteome</keyword>
<organism evidence="1 2">
    <name type="scientific">Tautonia plasticadhaerens</name>
    <dbReference type="NCBI Taxonomy" id="2527974"/>
    <lineage>
        <taxon>Bacteria</taxon>
        <taxon>Pseudomonadati</taxon>
        <taxon>Planctomycetota</taxon>
        <taxon>Planctomycetia</taxon>
        <taxon>Isosphaerales</taxon>
        <taxon>Isosphaeraceae</taxon>
        <taxon>Tautonia</taxon>
    </lineage>
</organism>
<evidence type="ECO:0000313" key="2">
    <source>
        <dbReference type="Proteomes" id="UP000317835"/>
    </source>
</evidence>
<dbReference type="Proteomes" id="UP000317835">
    <property type="component" value="Chromosome"/>
</dbReference>
<accession>A0A518H9L1</accession>
<evidence type="ECO:0000313" key="1">
    <source>
        <dbReference type="EMBL" id="QDV37544.1"/>
    </source>
</evidence>
<proteinExistence type="predicted"/>
<dbReference type="EMBL" id="CP036426">
    <property type="protein sequence ID" value="QDV37544.1"/>
    <property type="molecule type" value="Genomic_DNA"/>
</dbReference>
<gene>
    <name evidence="1" type="ORF">ElP_54840</name>
</gene>
<name>A0A518H9L1_9BACT</name>
<dbReference type="KEGG" id="tpla:ElP_54840"/>
<sequence>MGSPEDRLLKLDFDGGTPMAGNQEIDLGAEVERVRGELFLFRDVILPVFYQPGGINPVQAASGGAGLLAEITHEMIDWQRASTRLVEALPAGPESGEVPAPDRDSFKPFMFQEASASYSARGGRIAWRIAPYLDWDVAAAQAFWYLGDESPDDPLAAILGDLHGFSRRVLELPVDGSPLMDILCLTAPMVADADPAMIRRMLDPETYRRHIRTARGITPEARERRLGRLDGYFRHALNNALLHALGGLACNRFEELPDLLGHPDLLGGYTELMPHYLFAVLFEKVSILHRIARESLDPGSP</sequence>
<protein>
    <submittedName>
        <fullName evidence="1">Uncharacterized protein</fullName>
    </submittedName>
</protein>